<dbReference type="Pfam" id="PF11807">
    <property type="entry name" value="UstYa"/>
    <property type="match status" value="1"/>
</dbReference>
<dbReference type="Proteomes" id="UP001201163">
    <property type="component" value="Unassembled WGS sequence"/>
</dbReference>
<dbReference type="GO" id="GO:0043386">
    <property type="term" value="P:mycotoxin biosynthetic process"/>
    <property type="evidence" value="ECO:0007669"/>
    <property type="project" value="InterPro"/>
</dbReference>
<evidence type="ECO:0000256" key="2">
    <source>
        <dbReference type="ARBA" id="ARBA00023002"/>
    </source>
</evidence>
<evidence type="ECO:0000313" key="6">
    <source>
        <dbReference type="Proteomes" id="UP001201163"/>
    </source>
</evidence>
<accession>A0AAD4LIV6</accession>
<organism evidence="5 6">
    <name type="scientific">Lactarius akahatsu</name>
    <dbReference type="NCBI Taxonomy" id="416441"/>
    <lineage>
        <taxon>Eukaryota</taxon>
        <taxon>Fungi</taxon>
        <taxon>Dikarya</taxon>
        <taxon>Basidiomycota</taxon>
        <taxon>Agaricomycotina</taxon>
        <taxon>Agaricomycetes</taxon>
        <taxon>Russulales</taxon>
        <taxon>Russulaceae</taxon>
        <taxon>Lactarius</taxon>
    </lineage>
</organism>
<keyword evidence="4" id="KW-0732">Signal</keyword>
<proteinExistence type="inferred from homology"/>
<comment type="caution">
    <text evidence="5">The sequence shown here is derived from an EMBL/GenBank/DDBJ whole genome shotgun (WGS) entry which is preliminary data.</text>
</comment>
<dbReference type="AlphaFoldDB" id="A0AAD4LIV6"/>
<keyword evidence="2" id="KW-0560">Oxidoreductase</keyword>
<reference evidence="5" key="1">
    <citation type="submission" date="2022-01" db="EMBL/GenBank/DDBJ databases">
        <title>Comparative genomics reveals a dynamic genome evolution in the ectomycorrhizal milk-cap (Lactarius) mushrooms.</title>
        <authorList>
            <consortium name="DOE Joint Genome Institute"/>
            <person name="Lebreton A."/>
            <person name="Tang N."/>
            <person name="Kuo A."/>
            <person name="LaButti K."/>
            <person name="Drula E."/>
            <person name="Barry K."/>
            <person name="Clum A."/>
            <person name="Lipzen A."/>
            <person name="Mousain D."/>
            <person name="Ng V."/>
            <person name="Wang R."/>
            <person name="Wang X."/>
            <person name="Dai Y."/>
            <person name="Henrissat B."/>
            <person name="Grigoriev I.V."/>
            <person name="Guerin-Laguette A."/>
            <person name="Yu F."/>
            <person name="Martin F.M."/>
        </authorList>
    </citation>
    <scope>NUCLEOTIDE SEQUENCE</scope>
    <source>
        <strain evidence="5">QP</strain>
    </source>
</reference>
<evidence type="ECO:0000313" key="5">
    <source>
        <dbReference type="EMBL" id="KAH8993739.1"/>
    </source>
</evidence>
<dbReference type="EMBL" id="JAKELL010000017">
    <property type="protein sequence ID" value="KAH8993739.1"/>
    <property type="molecule type" value="Genomic_DNA"/>
</dbReference>
<feature type="chain" id="PRO_5042274492" evidence="4">
    <location>
        <begin position="24"/>
        <end position="195"/>
    </location>
</feature>
<feature type="signal peptide" evidence="4">
    <location>
        <begin position="1"/>
        <end position="23"/>
    </location>
</feature>
<dbReference type="InterPro" id="IPR021765">
    <property type="entry name" value="UstYa-like"/>
</dbReference>
<protein>
    <submittedName>
        <fullName evidence="5">Uncharacterized protein</fullName>
    </submittedName>
</protein>
<evidence type="ECO:0000256" key="3">
    <source>
        <dbReference type="ARBA" id="ARBA00035112"/>
    </source>
</evidence>
<name>A0AAD4LIV6_9AGAM</name>
<gene>
    <name evidence="5" type="ORF">EDB92DRAFT_1944429</name>
</gene>
<evidence type="ECO:0000256" key="1">
    <source>
        <dbReference type="ARBA" id="ARBA00004685"/>
    </source>
</evidence>
<evidence type="ECO:0000256" key="4">
    <source>
        <dbReference type="SAM" id="SignalP"/>
    </source>
</evidence>
<comment type="pathway">
    <text evidence="1">Mycotoxin biosynthesis.</text>
</comment>
<keyword evidence="6" id="KW-1185">Reference proteome</keyword>
<dbReference type="PANTHER" id="PTHR33365:SF11">
    <property type="entry name" value="TAT PATHWAY SIGNAL SEQUENCE"/>
    <property type="match status" value="1"/>
</dbReference>
<sequence length="195" mass="22231">MYPGMKYIALVSLCLLVKLGCIALLRSGFPAPRHSYVGSDYPRTWDIGLLPPIRVNIEGTKHYQLSGYNTDAEWAALAPNNGTLYLGPQRRPFSISLLHQLRCLDIIRRDIIEALPQEESKLSRHCLNYMRQMVLCRTDLAVDPVLGRELEAEVRAETNQCVDWRRVYQALEDSQREYAQWVSGRQVSGSLSHAE</sequence>
<dbReference type="GO" id="GO:0016491">
    <property type="term" value="F:oxidoreductase activity"/>
    <property type="evidence" value="ECO:0007669"/>
    <property type="project" value="UniProtKB-KW"/>
</dbReference>
<dbReference type="PANTHER" id="PTHR33365">
    <property type="entry name" value="YALI0B05434P"/>
    <property type="match status" value="1"/>
</dbReference>
<comment type="similarity">
    <text evidence="3">Belongs to the ustYa family.</text>
</comment>